<evidence type="ECO:0008006" key="5">
    <source>
        <dbReference type="Google" id="ProtNLM"/>
    </source>
</evidence>
<evidence type="ECO:0000313" key="3">
    <source>
        <dbReference type="EnsemblMetazoa" id="AFAF000005-PA"/>
    </source>
</evidence>
<evidence type="ECO:0000256" key="1">
    <source>
        <dbReference type="SAM" id="MobiDB-lite"/>
    </source>
</evidence>
<accession>A0A182PZB9</accession>
<name>A0A182PZB9_9DIPT</name>
<keyword evidence="4" id="KW-1185">Reference proteome</keyword>
<evidence type="ECO:0000256" key="2">
    <source>
        <dbReference type="SAM" id="SignalP"/>
    </source>
</evidence>
<evidence type="ECO:0000313" key="4">
    <source>
        <dbReference type="Proteomes" id="UP000075886"/>
    </source>
</evidence>
<feature type="signal peptide" evidence="2">
    <location>
        <begin position="1"/>
        <end position="30"/>
    </location>
</feature>
<feature type="region of interest" description="Disordered" evidence="1">
    <location>
        <begin position="46"/>
        <end position="99"/>
    </location>
</feature>
<dbReference type="AlphaFoldDB" id="A0A182PZB9"/>
<keyword evidence="2" id="KW-0732">Signal</keyword>
<sequence>MNMRVTAFGQFWVTFGLLVAVVLMAAIVKATPLQCDDPDANAEATYGKLQSIPPPGGDTAAEEALADEPPSAVPSKTQQDVLKSRNSKFLGVERSSEEE</sequence>
<proteinExistence type="predicted"/>
<organism evidence="3 4">
    <name type="scientific">Anopheles farauti</name>
    <dbReference type="NCBI Taxonomy" id="69004"/>
    <lineage>
        <taxon>Eukaryota</taxon>
        <taxon>Metazoa</taxon>
        <taxon>Ecdysozoa</taxon>
        <taxon>Arthropoda</taxon>
        <taxon>Hexapoda</taxon>
        <taxon>Insecta</taxon>
        <taxon>Pterygota</taxon>
        <taxon>Neoptera</taxon>
        <taxon>Endopterygota</taxon>
        <taxon>Diptera</taxon>
        <taxon>Nematocera</taxon>
        <taxon>Culicoidea</taxon>
        <taxon>Culicidae</taxon>
        <taxon>Anophelinae</taxon>
        <taxon>Anopheles</taxon>
    </lineage>
</organism>
<protein>
    <recommendedName>
        <fullName evidence="5">Secreted protein</fullName>
    </recommendedName>
</protein>
<dbReference type="EnsemblMetazoa" id="AFAF000005-RA">
    <property type="protein sequence ID" value="AFAF000005-PA"/>
    <property type="gene ID" value="AFAF000005"/>
</dbReference>
<dbReference type="Proteomes" id="UP000075886">
    <property type="component" value="Unassembled WGS sequence"/>
</dbReference>
<reference evidence="3" key="2">
    <citation type="submission" date="2020-05" db="UniProtKB">
        <authorList>
            <consortium name="EnsemblMetazoa"/>
        </authorList>
    </citation>
    <scope>IDENTIFICATION</scope>
    <source>
        <strain evidence="3">FAR1</strain>
    </source>
</reference>
<dbReference type="EMBL" id="AXCN02001682">
    <property type="status" value="NOT_ANNOTATED_CDS"/>
    <property type="molecule type" value="Genomic_DNA"/>
</dbReference>
<dbReference type="VEuPathDB" id="VectorBase:AFAF000005"/>
<reference evidence="4" key="1">
    <citation type="submission" date="2014-01" db="EMBL/GenBank/DDBJ databases">
        <title>The Genome Sequence of Anopheles farauti FAR1 (V2).</title>
        <authorList>
            <consortium name="The Broad Institute Genomics Platform"/>
            <person name="Neafsey D.E."/>
            <person name="Besansky N."/>
            <person name="Howell P."/>
            <person name="Walton C."/>
            <person name="Young S.K."/>
            <person name="Zeng Q."/>
            <person name="Gargeya S."/>
            <person name="Fitzgerald M."/>
            <person name="Haas B."/>
            <person name="Abouelleil A."/>
            <person name="Allen A.W."/>
            <person name="Alvarado L."/>
            <person name="Arachchi H.M."/>
            <person name="Berlin A.M."/>
            <person name="Chapman S.B."/>
            <person name="Gainer-Dewar J."/>
            <person name="Goldberg J."/>
            <person name="Griggs A."/>
            <person name="Gujja S."/>
            <person name="Hansen M."/>
            <person name="Howarth C."/>
            <person name="Imamovic A."/>
            <person name="Ireland A."/>
            <person name="Larimer J."/>
            <person name="McCowan C."/>
            <person name="Murphy C."/>
            <person name="Pearson M."/>
            <person name="Poon T.W."/>
            <person name="Priest M."/>
            <person name="Roberts A."/>
            <person name="Saif S."/>
            <person name="Shea T."/>
            <person name="Sisk P."/>
            <person name="Sykes S."/>
            <person name="Wortman J."/>
            <person name="Nusbaum C."/>
            <person name="Birren B."/>
        </authorList>
    </citation>
    <scope>NUCLEOTIDE SEQUENCE [LARGE SCALE GENOMIC DNA]</scope>
    <source>
        <strain evidence="4">FAR1</strain>
    </source>
</reference>
<feature type="chain" id="PRO_5045628626" description="Secreted protein" evidence="2">
    <location>
        <begin position="31"/>
        <end position="99"/>
    </location>
</feature>